<dbReference type="AlphaFoldDB" id="A0A645JBY5"/>
<evidence type="ECO:0000313" key="1">
    <source>
        <dbReference type="EMBL" id="MPN61198.1"/>
    </source>
</evidence>
<accession>A0A645JBY5</accession>
<dbReference type="InterPro" id="IPR017850">
    <property type="entry name" value="Alkaline_phosphatase_core_sf"/>
</dbReference>
<gene>
    <name evidence="1" type="ORF">SDC9_208932</name>
</gene>
<name>A0A645JBY5_9ZZZZ</name>
<proteinExistence type="predicted"/>
<protein>
    <submittedName>
        <fullName evidence="1">Uncharacterized protein</fullName>
    </submittedName>
</protein>
<comment type="caution">
    <text evidence="1">The sequence shown here is derived from an EMBL/GenBank/DDBJ whole genome shotgun (WGS) entry which is preliminary data.</text>
</comment>
<dbReference type="EMBL" id="VSSQ01137440">
    <property type="protein sequence ID" value="MPN61198.1"/>
    <property type="molecule type" value="Genomic_DNA"/>
</dbReference>
<dbReference type="SUPFAM" id="SSF53649">
    <property type="entry name" value="Alkaline phosphatase-like"/>
    <property type="match status" value="1"/>
</dbReference>
<organism evidence="1">
    <name type="scientific">bioreactor metagenome</name>
    <dbReference type="NCBI Taxonomy" id="1076179"/>
    <lineage>
        <taxon>unclassified sequences</taxon>
        <taxon>metagenomes</taxon>
        <taxon>ecological metagenomes</taxon>
    </lineage>
</organism>
<reference evidence="1" key="1">
    <citation type="submission" date="2019-08" db="EMBL/GenBank/DDBJ databases">
        <authorList>
            <person name="Kucharzyk K."/>
            <person name="Murdoch R.W."/>
            <person name="Higgins S."/>
            <person name="Loffler F."/>
        </authorList>
    </citation>
    <scope>NUCLEOTIDE SEQUENCE</scope>
</reference>
<sequence>MAHNIVNIMNSRTCFGFTTGGHTGEETLLASYHPQGDILRGNVRNVQVNKYLQKALGLDKSLQELSDEIFVKHTDVFAGQKYSVNRKDPEFPVLTVKKGRNTLEIKAFSSVGKLNGKPFDIGSVAVYMDKNDTFYLPKELVTKL</sequence>